<evidence type="ECO:0000256" key="1">
    <source>
        <dbReference type="SAM" id="Phobius"/>
    </source>
</evidence>
<dbReference type="AlphaFoldDB" id="A0A1G1W2X6"/>
<keyword evidence="1" id="KW-0472">Membrane</keyword>
<comment type="caution">
    <text evidence="2">The sequence shown here is derived from an EMBL/GenBank/DDBJ whole genome shotgun (WGS) entry which is preliminary data.</text>
</comment>
<dbReference type="Proteomes" id="UP000176299">
    <property type="component" value="Unassembled WGS sequence"/>
</dbReference>
<evidence type="ECO:0000313" key="2">
    <source>
        <dbReference type="EMBL" id="OGY21950.1"/>
    </source>
</evidence>
<keyword evidence="1" id="KW-0812">Transmembrane</keyword>
<reference evidence="2 3" key="1">
    <citation type="journal article" date="2016" name="Nat. Commun.">
        <title>Thousands of microbial genomes shed light on interconnected biogeochemical processes in an aquifer system.</title>
        <authorList>
            <person name="Anantharaman K."/>
            <person name="Brown C.T."/>
            <person name="Hug L.A."/>
            <person name="Sharon I."/>
            <person name="Castelle C.J."/>
            <person name="Probst A.J."/>
            <person name="Thomas B.C."/>
            <person name="Singh A."/>
            <person name="Wilkins M.J."/>
            <person name="Karaoz U."/>
            <person name="Brodie E.L."/>
            <person name="Williams K.H."/>
            <person name="Hubbard S.S."/>
            <person name="Banfield J.F."/>
        </authorList>
    </citation>
    <scope>NUCLEOTIDE SEQUENCE [LARGE SCALE GENOMIC DNA]</scope>
</reference>
<evidence type="ECO:0000313" key="3">
    <source>
        <dbReference type="Proteomes" id="UP000176299"/>
    </source>
</evidence>
<dbReference type="EMBL" id="MHCN01000010">
    <property type="protein sequence ID" value="OGY21950.1"/>
    <property type="molecule type" value="Genomic_DNA"/>
</dbReference>
<proteinExistence type="predicted"/>
<gene>
    <name evidence="2" type="ORF">A2113_01365</name>
</gene>
<feature type="transmembrane region" description="Helical" evidence="1">
    <location>
        <begin position="168"/>
        <end position="185"/>
    </location>
</feature>
<feature type="transmembrane region" description="Helical" evidence="1">
    <location>
        <begin position="256"/>
        <end position="276"/>
    </location>
</feature>
<organism evidence="2 3">
    <name type="scientific">Candidatus Woykebacteria bacterium GWA1_44_8</name>
    <dbReference type="NCBI Taxonomy" id="1802591"/>
    <lineage>
        <taxon>Bacteria</taxon>
        <taxon>Candidatus Woykeibacteriota</taxon>
    </lineage>
</organism>
<protein>
    <submittedName>
        <fullName evidence="2">Uncharacterized protein</fullName>
    </submittedName>
</protein>
<keyword evidence="1" id="KW-1133">Transmembrane helix</keyword>
<feature type="transmembrane region" description="Helical" evidence="1">
    <location>
        <begin position="7"/>
        <end position="26"/>
    </location>
</feature>
<feature type="transmembrane region" description="Helical" evidence="1">
    <location>
        <begin position="197"/>
        <end position="220"/>
    </location>
</feature>
<accession>A0A1G1W2X6</accession>
<sequence>MRGFFTGICFFLFFIVAPLAIVSYLINSFATPDYVKEKLRESDSYEAVAKSMPQMVGLPESDIAEISPEAKKDMEAFLAKEVTADYLQKKTEGAVDSVSDWLSGKTETAPSISLIELKEKMESYAKEKGYLVPEEVSKPLSTPVKIIEPNEGNLRLRDWFQLFQKTPLILGAFCGVLLAIIFLLAQGWKSKLRKLSLAFFVPGFLGLLSVLPVMFLFAFITGAATDQFKGPEWEGLAESIKSLLSSISTDVFKRMLVIYASAIIAAIILFIAAIFVGNKAKEPFKIPTQSKPTEPNS</sequence>
<name>A0A1G1W2X6_9BACT</name>